<dbReference type="GeneID" id="25280289"/>
<sequence length="597" mass="67174">MDFLPRVTVEPAHGQLHIPYLCPPIVDSKPTEVTKPGDGKHKENGCVTRLPTQDEAAALQHSLYFGLLEAATKPDIDLEREDFLTSSSSGQLVVSASRLPSVLKRWRNIRAKRQSDRQLPSGAEMEAQLSATVVTLKSAMARLPHECLHAFQDGLPAPLPLVILSIQALIETIWDTRILQDQWPFQQVVENPSFYWIESPFIDRLLSDAGWLPDEICHMPKDIRFRYYLSLFSRNQVLHPSSRKLSTLSDKNKAGKDHYSAIHVGLHCQCKLLSSKLPATQDLKDSFFLVSLTGLTGSETLQVHQASVLLREDNIPFVAFSHVRADGLGSSESNSLPTCQISLLQQMSNQLFPTAPQPVPFYVDTLCVPLGGSAKRSALRNLQYVFKFARKVLVLDSGLRHTPVGLPQENLTRIRYSLWAKRLWTVQECAVSRDVSFRFLDRNLSLTDLLASYDQDGEFPLLRMQALKDRNLVGFGEGDYEDLATSLELLSDDIHLAESLRHAIREEDQHNIYSLSQACDKSRLRSILRLGLLAMPSMRYFSEAAESADFETVAKGLLRSYASHRSNGLKRVPTASRNPEELYRRLRTIQALHLVSI</sequence>
<gene>
    <name evidence="1" type="ORF">A1O9_05363</name>
</gene>
<evidence type="ECO:0008006" key="3">
    <source>
        <dbReference type="Google" id="ProtNLM"/>
    </source>
</evidence>
<dbReference type="HOGENOM" id="CLU_437419_0_0_1"/>
<dbReference type="STRING" id="1182545.A0A072PC65"/>
<reference evidence="1 2" key="1">
    <citation type="submission" date="2013-03" db="EMBL/GenBank/DDBJ databases">
        <title>The Genome Sequence of Exophiala aquamarina CBS 119918.</title>
        <authorList>
            <consortium name="The Broad Institute Genomics Platform"/>
            <person name="Cuomo C."/>
            <person name="de Hoog S."/>
            <person name="Gorbushina A."/>
            <person name="Walker B."/>
            <person name="Young S.K."/>
            <person name="Zeng Q."/>
            <person name="Gargeya S."/>
            <person name="Fitzgerald M."/>
            <person name="Haas B."/>
            <person name="Abouelleil A."/>
            <person name="Allen A.W."/>
            <person name="Alvarado L."/>
            <person name="Arachchi H.M."/>
            <person name="Berlin A.M."/>
            <person name="Chapman S.B."/>
            <person name="Gainer-Dewar J."/>
            <person name="Goldberg J."/>
            <person name="Griggs A."/>
            <person name="Gujja S."/>
            <person name="Hansen M."/>
            <person name="Howarth C."/>
            <person name="Imamovic A."/>
            <person name="Ireland A."/>
            <person name="Larimer J."/>
            <person name="McCowan C."/>
            <person name="Murphy C."/>
            <person name="Pearson M."/>
            <person name="Poon T.W."/>
            <person name="Priest M."/>
            <person name="Roberts A."/>
            <person name="Saif S."/>
            <person name="Shea T."/>
            <person name="Sisk P."/>
            <person name="Sykes S."/>
            <person name="Wortman J."/>
            <person name="Nusbaum C."/>
            <person name="Birren B."/>
        </authorList>
    </citation>
    <scope>NUCLEOTIDE SEQUENCE [LARGE SCALE GENOMIC DNA]</scope>
    <source>
        <strain evidence="1 2">CBS 119918</strain>
    </source>
</reference>
<dbReference type="PANTHER" id="PTHR39596">
    <property type="match status" value="1"/>
</dbReference>
<dbReference type="AlphaFoldDB" id="A0A072PC65"/>
<name>A0A072PC65_9EURO</name>
<dbReference type="Proteomes" id="UP000027920">
    <property type="component" value="Unassembled WGS sequence"/>
</dbReference>
<keyword evidence="2" id="KW-1185">Reference proteome</keyword>
<accession>A0A072PC65</accession>
<dbReference type="OrthoDB" id="2426273at2759"/>
<evidence type="ECO:0000313" key="2">
    <source>
        <dbReference type="Proteomes" id="UP000027920"/>
    </source>
</evidence>
<organism evidence="1 2">
    <name type="scientific">Exophiala aquamarina CBS 119918</name>
    <dbReference type="NCBI Taxonomy" id="1182545"/>
    <lineage>
        <taxon>Eukaryota</taxon>
        <taxon>Fungi</taxon>
        <taxon>Dikarya</taxon>
        <taxon>Ascomycota</taxon>
        <taxon>Pezizomycotina</taxon>
        <taxon>Eurotiomycetes</taxon>
        <taxon>Chaetothyriomycetidae</taxon>
        <taxon>Chaetothyriales</taxon>
        <taxon>Herpotrichiellaceae</taxon>
        <taxon>Exophiala</taxon>
    </lineage>
</organism>
<dbReference type="PANTHER" id="PTHR39596:SF3">
    <property type="entry name" value="HETEROKARYON INCOMPATIBILITY DOMAIN-CONTAINING PROTEIN"/>
    <property type="match status" value="1"/>
</dbReference>
<dbReference type="RefSeq" id="XP_013260036.1">
    <property type="nucleotide sequence ID" value="XM_013404582.1"/>
</dbReference>
<evidence type="ECO:0000313" key="1">
    <source>
        <dbReference type="EMBL" id="KEF57446.1"/>
    </source>
</evidence>
<proteinExistence type="predicted"/>
<protein>
    <recommendedName>
        <fullName evidence="3">Heterokaryon incompatibility domain-containing protein</fullName>
    </recommendedName>
</protein>
<dbReference type="EMBL" id="AMGV01000004">
    <property type="protein sequence ID" value="KEF57446.1"/>
    <property type="molecule type" value="Genomic_DNA"/>
</dbReference>
<comment type="caution">
    <text evidence="1">The sequence shown here is derived from an EMBL/GenBank/DDBJ whole genome shotgun (WGS) entry which is preliminary data.</text>
</comment>
<dbReference type="VEuPathDB" id="FungiDB:A1O9_05363"/>